<evidence type="ECO:0000313" key="2">
    <source>
        <dbReference type="EMBL" id="KAJ7023437.1"/>
    </source>
</evidence>
<organism evidence="2 3">
    <name type="scientific">Mycena alexandri</name>
    <dbReference type="NCBI Taxonomy" id="1745969"/>
    <lineage>
        <taxon>Eukaryota</taxon>
        <taxon>Fungi</taxon>
        <taxon>Dikarya</taxon>
        <taxon>Basidiomycota</taxon>
        <taxon>Agaricomycotina</taxon>
        <taxon>Agaricomycetes</taxon>
        <taxon>Agaricomycetidae</taxon>
        <taxon>Agaricales</taxon>
        <taxon>Marasmiineae</taxon>
        <taxon>Mycenaceae</taxon>
        <taxon>Mycena</taxon>
    </lineage>
</organism>
<reference evidence="2" key="1">
    <citation type="submission" date="2023-03" db="EMBL/GenBank/DDBJ databases">
        <title>Massive genome expansion in bonnet fungi (Mycena s.s.) driven by repeated elements and novel gene families across ecological guilds.</title>
        <authorList>
            <consortium name="Lawrence Berkeley National Laboratory"/>
            <person name="Harder C.B."/>
            <person name="Miyauchi S."/>
            <person name="Viragh M."/>
            <person name="Kuo A."/>
            <person name="Thoen E."/>
            <person name="Andreopoulos B."/>
            <person name="Lu D."/>
            <person name="Skrede I."/>
            <person name="Drula E."/>
            <person name="Henrissat B."/>
            <person name="Morin E."/>
            <person name="Kohler A."/>
            <person name="Barry K."/>
            <person name="LaButti K."/>
            <person name="Morin E."/>
            <person name="Salamov A."/>
            <person name="Lipzen A."/>
            <person name="Mereny Z."/>
            <person name="Hegedus B."/>
            <person name="Baldrian P."/>
            <person name="Stursova M."/>
            <person name="Weitz H."/>
            <person name="Taylor A."/>
            <person name="Grigoriev I.V."/>
            <person name="Nagy L.G."/>
            <person name="Martin F."/>
            <person name="Kauserud H."/>
        </authorList>
    </citation>
    <scope>NUCLEOTIDE SEQUENCE</scope>
    <source>
        <strain evidence="2">CBHHK200</strain>
    </source>
</reference>
<evidence type="ECO:0000313" key="3">
    <source>
        <dbReference type="Proteomes" id="UP001218188"/>
    </source>
</evidence>
<dbReference type="AlphaFoldDB" id="A0AAD6WS99"/>
<proteinExistence type="predicted"/>
<feature type="non-terminal residue" evidence="2">
    <location>
        <position position="1"/>
    </location>
</feature>
<sequence>MASKLSLALLILLCTYWILRLQSSPAICPTLPGSISNIPMITILSGTSQPMHISSFMKGGSPLHQCCSSGFQVDIEQDFGTQITQWLFI</sequence>
<accession>A0AAD6WS99</accession>
<keyword evidence="1" id="KW-0732">Signal</keyword>
<feature type="signal peptide" evidence="1">
    <location>
        <begin position="1"/>
        <end position="23"/>
    </location>
</feature>
<comment type="caution">
    <text evidence="2">The sequence shown here is derived from an EMBL/GenBank/DDBJ whole genome shotgun (WGS) entry which is preliminary data.</text>
</comment>
<name>A0AAD6WS99_9AGAR</name>
<keyword evidence="3" id="KW-1185">Reference proteome</keyword>
<feature type="chain" id="PRO_5042247921" evidence="1">
    <location>
        <begin position="24"/>
        <end position="89"/>
    </location>
</feature>
<evidence type="ECO:0000256" key="1">
    <source>
        <dbReference type="SAM" id="SignalP"/>
    </source>
</evidence>
<gene>
    <name evidence="2" type="ORF">C8F04DRAFT_1134318</name>
</gene>
<protein>
    <submittedName>
        <fullName evidence="2">Uncharacterized protein</fullName>
    </submittedName>
</protein>
<dbReference type="Proteomes" id="UP001218188">
    <property type="component" value="Unassembled WGS sequence"/>
</dbReference>
<dbReference type="EMBL" id="JARJCM010000188">
    <property type="protein sequence ID" value="KAJ7023437.1"/>
    <property type="molecule type" value="Genomic_DNA"/>
</dbReference>